<dbReference type="Gene3D" id="3.40.50.300">
    <property type="entry name" value="P-loop containing nucleotide triphosphate hydrolases"/>
    <property type="match status" value="1"/>
</dbReference>
<evidence type="ECO:0000256" key="1">
    <source>
        <dbReference type="SAM" id="MobiDB-lite"/>
    </source>
</evidence>
<dbReference type="OrthoDB" id="9781848at2"/>
<dbReference type="InterPro" id="IPR027417">
    <property type="entry name" value="P-loop_NTPase"/>
</dbReference>
<evidence type="ECO:0000313" key="3">
    <source>
        <dbReference type="Proteomes" id="UP000321234"/>
    </source>
</evidence>
<organism evidence="2 3">
    <name type="scientific">Quadrisphaera setariae</name>
    <dbReference type="NCBI Taxonomy" id="2593304"/>
    <lineage>
        <taxon>Bacteria</taxon>
        <taxon>Bacillati</taxon>
        <taxon>Actinomycetota</taxon>
        <taxon>Actinomycetes</taxon>
        <taxon>Kineosporiales</taxon>
        <taxon>Kineosporiaceae</taxon>
        <taxon>Quadrisphaera</taxon>
    </lineage>
</organism>
<dbReference type="EMBL" id="VKAC01000003">
    <property type="protein sequence ID" value="TXR57201.1"/>
    <property type="molecule type" value="Genomic_DNA"/>
</dbReference>
<dbReference type="RefSeq" id="WP_147925620.1">
    <property type="nucleotide sequence ID" value="NZ_VKAC01000003.1"/>
</dbReference>
<dbReference type="AlphaFoldDB" id="A0A5C8ZJB6"/>
<dbReference type="Pfam" id="PF13671">
    <property type="entry name" value="AAA_33"/>
    <property type="match status" value="1"/>
</dbReference>
<reference evidence="2 3" key="1">
    <citation type="submission" date="2019-07" db="EMBL/GenBank/DDBJ databases">
        <title>Quadrisphaera sp. strain DD2A genome sequencing and assembly.</title>
        <authorList>
            <person name="Kim I."/>
        </authorList>
    </citation>
    <scope>NUCLEOTIDE SEQUENCE [LARGE SCALE GENOMIC DNA]</scope>
    <source>
        <strain evidence="2 3">DD2A</strain>
    </source>
</reference>
<dbReference type="Proteomes" id="UP000321234">
    <property type="component" value="Unassembled WGS sequence"/>
</dbReference>
<keyword evidence="3" id="KW-1185">Reference proteome</keyword>
<gene>
    <name evidence="2" type="ORF">FMM08_07055</name>
</gene>
<accession>A0A5C8ZJB6</accession>
<sequence length="77" mass="7808">MGGGSAGTLVVLRGNSGSGKTTVARAVQRRFPKGTCAVVSQDRIRREVLRAAAPSVAACSRAPGPDRHRPAGGDALP</sequence>
<feature type="region of interest" description="Disordered" evidence="1">
    <location>
        <begin position="55"/>
        <end position="77"/>
    </location>
</feature>
<evidence type="ECO:0000313" key="2">
    <source>
        <dbReference type="EMBL" id="TXR57201.1"/>
    </source>
</evidence>
<name>A0A5C8ZJB6_9ACTN</name>
<dbReference type="SUPFAM" id="SSF52540">
    <property type="entry name" value="P-loop containing nucleoside triphosphate hydrolases"/>
    <property type="match status" value="1"/>
</dbReference>
<comment type="caution">
    <text evidence="2">The sequence shown here is derived from an EMBL/GenBank/DDBJ whole genome shotgun (WGS) entry which is preliminary data.</text>
</comment>
<proteinExistence type="predicted"/>
<protein>
    <submittedName>
        <fullName evidence="2">AAA family ATPase</fullName>
    </submittedName>
</protein>